<feature type="compositionally biased region" description="Low complexity" evidence="1">
    <location>
        <begin position="14"/>
        <end position="26"/>
    </location>
</feature>
<reference evidence="3" key="1">
    <citation type="submission" date="2018-05" db="EMBL/GenBank/DDBJ databases">
        <title>Draft genome sequence of Stemphylium lycopersici strain CIDEFI 213.</title>
        <authorList>
            <person name="Medina R."/>
            <person name="Franco M.E.E."/>
            <person name="Lucentini C.G."/>
            <person name="Saparrat M.C.N."/>
            <person name="Balatti P.A."/>
        </authorList>
    </citation>
    <scope>NUCLEOTIDE SEQUENCE [LARGE SCALE GENOMIC DNA]</scope>
    <source>
        <strain evidence="3">CIDEFI 213</strain>
    </source>
</reference>
<comment type="caution">
    <text evidence="2">The sequence shown here is derived from an EMBL/GenBank/DDBJ whole genome shotgun (WGS) entry which is preliminary data.</text>
</comment>
<name>A0A364NFB6_STELY</name>
<dbReference type="AlphaFoldDB" id="A0A364NFB6"/>
<protein>
    <submittedName>
        <fullName evidence="2">Fungal transcription factor</fullName>
    </submittedName>
</protein>
<proteinExistence type="predicted"/>
<evidence type="ECO:0000313" key="3">
    <source>
        <dbReference type="Proteomes" id="UP000249619"/>
    </source>
</evidence>
<evidence type="ECO:0000313" key="2">
    <source>
        <dbReference type="EMBL" id="RAR15801.1"/>
    </source>
</evidence>
<keyword evidence="3" id="KW-1185">Reference proteome</keyword>
<feature type="region of interest" description="Disordered" evidence="1">
    <location>
        <begin position="1"/>
        <end position="46"/>
    </location>
</feature>
<evidence type="ECO:0000256" key="1">
    <source>
        <dbReference type="SAM" id="MobiDB-lite"/>
    </source>
</evidence>
<sequence length="150" mass="16013">MPDQPTFPPPNDPVSPISSSSSTSFPHKTSLAATTQTPRIDTNTRAINDVPIELDGGAGVSVEEFVKRRRDGEGGIRGFIRSPDEEGIDAEFLSEGGDATREGREKRAAMLASRSKDPGVIVDVPQEPTAEEVEAARKADALVAREAVRT</sequence>
<feature type="compositionally biased region" description="Pro residues" evidence="1">
    <location>
        <begin position="1"/>
        <end position="13"/>
    </location>
</feature>
<organism evidence="2 3">
    <name type="scientific">Stemphylium lycopersici</name>
    <name type="common">Tomato gray leaf spot disease fungus</name>
    <name type="synonym">Thyrospora lycopersici</name>
    <dbReference type="NCBI Taxonomy" id="183478"/>
    <lineage>
        <taxon>Eukaryota</taxon>
        <taxon>Fungi</taxon>
        <taxon>Dikarya</taxon>
        <taxon>Ascomycota</taxon>
        <taxon>Pezizomycotina</taxon>
        <taxon>Dothideomycetes</taxon>
        <taxon>Pleosporomycetidae</taxon>
        <taxon>Pleosporales</taxon>
        <taxon>Pleosporineae</taxon>
        <taxon>Pleosporaceae</taxon>
        <taxon>Stemphylium</taxon>
    </lineage>
</organism>
<dbReference type="OrthoDB" id="5310629at2759"/>
<gene>
    <name evidence="2" type="ORF">DDE83_000817</name>
</gene>
<feature type="compositionally biased region" description="Polar residues" evidence="1">
    <location>
        <begin position="31"/>
        <end position="46"/>
    </location>
</feature>
<dbReference type="EMBL" id="QGDH01000008">
    <property type="protein sequence ID" value="RAR15801.1"/>
    <property type="molecule type" value="Genomic_DNA"/>
</dbReference>
<dbReference type="Proteomes" id="UP000249619">
    <property type="component" value="Unassembled WGS sequence"/>
</dbReference>
<accession>A0A364NFB6</accession>